<organism evidence="4">
    <name type="scientific">Thiothrix fructosivorans</name>
    <dbReference type="NCBI Taxonomy" id="111770"/>
    <lineage>
        <taxon>Bacteria</taxon>
        <taxon>Pseudomonadati</taxon>
        <taxon>Pseudomonadota</taxon>
        <taxon>Gammaproteobacteria</taxon>
        <taxon>Thiotrichales</taxon>
        <taxon>Thiotrichaceae</taxon>
        <taxon>Thiothrix</taxon>
    </lineage>
</organism>
<dbReference type="InterPro" id="IPR036465">
    <property type="entry name" value="vWFA_dom_sf"/>
</dbReference>
<evidence type="ECO:0000313" key="5">
    <source>
        <dbReference type="Proteomes" id="UP000664466"/>
    </source>
</evidence>
<dbReference type="EMBL" id="CP072748">
    <property type="protein sequence ID" value="QTX09126.1"/>
    <property type="molecule type" value="Genomic_DNA"/>
</dbReference>
<keyword evidence="5" id="KW-1185">Reference proteome</keyword>
<dbReference type="PROSITE" id="PS50234">
    <property type="entry name" value="VWFA"/>
    <property type="match status" value="1"/>
</dbReference>
<dbReference type="CDD" id="cd01454">
    <property type="entry name" value="vWA_norD_type"/>
    <property type="match status" value="1"/>
</dbReference>
<gene>
    <name evidence="4" type="ORF">J1836_010725</name>
    <name evidence="3" type="ORF">J1836_15345</name>
</gene>
<reference evidence="4" key="2">
    <citation type="submission" date="2021-04" db="EMBL/GenBank/DDBJ databases">
        <title>Complete Genome and methylome analysis of Thiothrix fructosivorans ATCC 49748.</title>
        <authorList>
            <person name="Fomenkov A."/>
            <person name="Sun L."/>
            <person name="Vincze T."/>
            <person name="Grabovich M.Y."/>
            <person name="Roberts R.J."/>
        </authorList>
    </citation>
    <scope>NUCLEOTIDE SEQUENCE</scope>
    <source>
        <strain evidence="4">ATCC 49748</strain>
    </source>
</reference>
<evidence type="ECO:0000256" key="1">
    <source>
        <dbReference type="SAM" id="Coils"/>
    </source>
</evidence>
<feature type="domain" description="VWFA" evidence="2">
    <location>
        <begin position="527"/>
        <end position="709"/>
    </location>
</feature>
<dbReference type="Proteomes" id="UP000664466">
    <property type="component" value="Unassembled WGS sequence"/>
</dbReference>
<feature type="coiled-coil region" evidence="1">
    <location>
        <begin position="460"/>
        <end position="487"/>
    </location>
</feature>
<reference evidence="3 5" key="1">
    <citation type="submission" date="2021-03" db="EMBL/GenBank/DDBJ databases">
        <title>Draft genome and methylome analysis of Thiotrix fructosivoruns ATCC 49748.</title>
        <authorList>
            <person name="Fomenkov A."/>
            <person name="Grabovich M.Y."/>
            <person name="Roberts R.J."/>
        </authorList>
    </citation>
    <scope>NUCLEOTIDE SEQUENCE [LARGE SCALE GENOMIC DNA]</scope>
    <source>
        <strain evidence="3 5">ATCC 49748</strain>
    </source>
</reference>
<dbReference type="InterPro" id="IPR002035">
    <property type="entry name" value="VWF_A"/>
</dbReference>
<evidence type="ECO:0000313" key="4">
    <source>
        <dbReference type="EMBL" id="QTX09126.1"/>
    </source>
</evidence>
<protein>
    <submittedName>
        <fullName evidence="4">Nitric oxide reductase activation protein</fullName>
    </submittedName>
</protein>
<name>A0A8B0SCQ4_9GAMM</name>
<dbReference type="AlphaFoldDB" id="A0A8B0SCQ4"/>
<sequence length="711" mass="82089">MKASLQPYSHETLLERLEELYEVEFTWLKVEPLVAVLVNLDRDTQDFILGWAMRLLTTNVYISHEFIIRVVEALDRLERRVIEAWAVHAADIFDQQGLRPALMVIQQVDSFLENAHAHAEGITFAEVESILSTFVCGLSGRRLKLAQGDSVYTDSETLYLPNITAQLIKSKDNFLLCKAQVAFMWAQTRFGSFRVDFARAFAAYPDPAQALAAFHALDTLRLEAYMERELPGLWRDMQRLEALDEAEKREDFCAFPRLQSPDATVNDVLELIPQVLGLPLPQRIYQPRLDPQAVTACMLARMEREKILLRVKLAELVKEHQEETPPDLPLSGEEEEKKAVEPPEFELWEMQEGQGMELVLDDKPIAPPEDVKQLLTSIMLDWGDVPPEFLVPAGEGEYDPSLYQKEEKDIEDVWKGIYHEEGAFLYREWDFARQHYRKNWCVVRELELSPGDPVFVDKVLDKYQGMIKHLRRTFEAMRDENRLLKRQSQGDDVDIDALVEALADSRDGREMSDKLFQHMHRADRSMAVMFMVDMSGSTKGWINEAEREALVMLCEVLEKLGDQYAIYGFSGIGRKRCEIYRIKRFDDPYNAATKARIAGIIPKDYTRLGVAIRHLTEKLNAVEAKTRLLITLSDGKPEDYFDIYNTQYGIEDTRQALFEARRTGIHPFCITIDQRGKDYLPHMYGHANWVEIDDVKKLPLKVADIYRRLTT</sequence>
<dbReference type="SMART" id="SM00327">
    <property type="entry name" value="VWA"/>
    <property type="match status" value="1"/>
</dbReference>
<accession>A0A8B0SCQ4</accession>
<dbReference type="PANTHER" id="PTHR41248:SF1">
    <property type="entry name" value="NORD PROTEIN"/>
    <property type="match status" value="1"/>
</dbReference>
<dbReference type="EMBL" id="JAFMPM010000008">
    <property type="protein sequence ID" value="MBO0614276.1"/>
    <property type="molecule type" value="Genomic_DNA"/>
</dbReference>
<evidence type="ECO:0000313" key="3">
    <source>
        <dbReference type="EMBL" id="MBO0614276.1"/>
    </source>
</evidence>
<dbReference type="PANTHER" id="PTHR41248">
    <property type="entry name" value="NORD PROTEIN"/>
    <property type="match status" value="1"/>
</dbReference>
<dbReference type="RefSeq" id="WP_207252019.1">
    <property type="nucleotide sequence ID" value="NZ_JAFMPM010000008.1"/>
</dbReference>
<evidence type="ECO:0000259" key="2">
    <source>
        <dbReference type="PROSITE" id="PS50234"/>
    </source>
</evidence>
<proteinExistence type="predicted"/>
<keyword evidence="1" id="KW-0175">Coiled coil</keyword>
<dbReference type="Gene3D" id="3.40.50.410">
    <property type="entry name" value="von Willebrand factor, type A domain"/>
    <property type="match status" value="1"/>
</dbReference>
<dbReference type="InterPro" id="IPR051928">
    <property type="entry name" value="NorD/CobT"/>
</dbReference>
<dbReference type="SUPFAM" id="SSF53300">
    <property type="entry name" value="vWA-like"/>
    <property type="match status" value="1"/>
</dbReference>